<dbReference type="Proteomes" id="UP000236333">
    <property type="component" value="Unassembled WGS sequence"/>
</dbReference>
<dbReference type="EMBL" id="PGGS01000015">
    <property type="protein sequence ID" value="PNH12109.1"/>
    <property type="molecule type" value="Genomic_DNA"/>
</dbReference>
<proteinExistence type="predicted"/>
<dbReference type="AlphaFoldDB" id="A0A2J8AHW5"/>
<evidence type="ECO:0000313" key="2">
    <source>
        <dbReference type="Proteomes" id="UP000236333"/>
    </source>
</evidence>
<protein>
    <submittedName>
        <fullName evidence="1">Uncharacterized protein</fullName>
    </submittedName>
</protein>
<accession>A0A2J8AHW5</accession>
<evidence type="ECO:0000313" key="1">
    <source>
        <dbReference type="EMBL" id="PNH12109.1"/>
    </source>
</evidence>
<name>A0A2J8AHW5_9CHLO</name>
<sequence>MSALRGRSFEADVLPRDSGPEKTLSALVVVAPRTAVGPCSAS</sequence>
<comment type="caution">
    <text evidence="1">The sequence shown here is derived from an EMBL/GenBank/DDBJ whole genome shotgun (WGS) entry which is preliminary data.</text>
</comment>
<gene>
    <name evidence="1" type="ORF">TSOC_001017</name>
</gene>
<keyword evidence="2" id="KW-1185">Reference proteome</keyword>
<feature type="non-terminal residue" evidence="1">
    <location>
        <position position="42"/>
    </location>
</feature>
<organism evidence="1 2">
    <name type="scientific">Tetrabaena socialis</name>
    <dbReference type="NCBI Taxonomy" id="47790"/>
    <lineage>
        <taxon>Eukaryota</taxon>
        <taxon>Viridiplantae</taxon>
        <taxon>Chlorophyta</taxon>
        <taxon>core chlorophytes</taxon>
        <taxon>Chlorophyceae</taxon>
        <taxon>CS clade</taxon>
        <taxon>Chlamydomonadales</taxon>
        <taxon>Tetrabaenaceae</taxon>
        <taxon>Tetrabaena</taxon>
    </lineage>
</organism>
<reference evidence="1 2" key="1">
    <citation type="journal article" date="2017" name="Mol. Biol. Evol.">
        <title>The 4-celled Tetrabaena socialis nuclear genome reveals the essential components for genetic control of cell number at the origin of multicellularity in the volvocine lineage.</title>
        <authorList>
            <person name="Featherston J."/>
            <person name="Arakaki Y."/>
            <person name="Hanschen E.R."/>
            <person name="Ferris P.J."/>
            <person name="Michod R.E."/>
            <person name="Olson B.J.S.C."/>
            <person name="Nozaki H."/>
            <person name="Durand P.M."/>
        </authorList>
    </citation>
    <scope>NUCLEOTIDE SEQUENCE [LARGE SCALE GENOMIC DNA]</scope>
    <source>
        <strain evidence="1 2">NIES-571</strain>
    </source>
</reference>